<evidence type="ECO:0000313" key="15">
    <source>
        <dbReference type="Proteomes" id="UP000053611"/>
    </source>
</evidence>
<evidence type="ECO:0000256" key="2">
    <source>
        <dbReference type="ARBA" id="ARBA00004126"/>
    </source>
</evidence>
<dbReference type="EMBL" id="KQ087194">
    <property type="protein sequence ID" value="KLT43514.1"/>
    <property type="molecule type" value="Genomic_DNA"/>
</dbReference>
<feature type="region of interest" description="Disordered" evidence="13">
    <location>
        <begin position="108"/>
        <end position="127"/>
    </location>
</feature>
<keyword evidence="7" id="KW-0732">Signal</keyword>
<keyword evidence="9" id="KW-1133">Transmembrane helix</keyword>
<evidence type="ECO:0000256" key="5">
    <source>
        <dbReference type="ARBA" id="ARBA00022459"/>
    </source>
</evidence>
<evidence type="ECO:0000256" key="9">
    <source>
        <dbReference type="ARBA" id="ARBA00022989"/>
    </source>
</evidence>
<keyword evidence="6" id="KW-0812">Transmembrane</keyword>
<dbReference type="STRING" id="879819.A0A0J1B716"/>
<feature type="compositionally biased region" description="Basic and acidic residues" evidence="13">
    <location>
        <begin position="115"/>
        <end position="127"/>
    </location>
</feature>
<gene>
    <name evidence="14" type="ORF">CC85DRAFT_48640</name>
</gene>
<keyword evidence="12" id="KW-0539">Nucleus</keyword>
<evidence type="ECO:0000256" key="8">
    <source>
        <dbReference type="ARBA" id="ARBA00022824"/>
    </source>
</evidence>
<reference evidence="14 15" key="1">
    <citation type="submission" date="2015-03" db="EMBL/GenBank/DDBJ databases">
        <title>Genomics and transcriptomics of the oil-accumulating basidiomycete yeast T. oleaginosus allow insights into substrate utilization and the diverse evolutionary trajectories of mating systems in fungi.</title>
        <authorList>
            <consortium name="DOE Joint Genome Institute"/>
            <person name="Kourist R."/>
            <person name="Kracht O."/>
            <person name="Bracharz F."/>
            <person name="Lipzen A."/>
            <person name="Nolan M."/>
            <person name="Ohm R."/>
            <person name="Grigoriev I."/>
            <person name="Sun S."/>
            <person name="Heitman J."/>
            <person name="Bruck T."/>
            <person name="Nowrousian M."/>
        </authorList>
    </citation>
    <scope>NUCLEOTIDE SEQUENCE [LARGE SCALE GENOMIC DNA]</scope>
    <source>
        <strain evidence="14 15">IBC0246</strain>
    </source>
</reference>
<evidence type="ECO:0000256" key="13">
    <source>
        <dbReference type="SAM" id="MobiDB-lite"/>
    </source>
</evidence>
<evidence type="ECO:0000256" key="12">
    <source>
        <dbReference type="ARBA" id="ARBA00023242"/>
    </source>
</evidence>
<protein>
    <submittedName>
        <fullName evidence="14">Uncharacterized protein</fullName>
    </submittedName>
</protein>
<dbReference type="GO" id="GO:0005789">
    <property type="term" value="C:endoplasmic reticulum membrane"/>
    <property type="evidence" value="ECO:0007669"/>
    <property type="project" value="UniProtKB-SubCell"/>
</dbReference>
<comment type="similarity">
    <text evidence="4">Belongs to the KAR5 family.</text>
</comment>
<evidence type="ECO:0000313" key="14">
    <source>
        <dbReference type="EMBL" id="KLT43514.1"/>
    </source>
</evidence>
<evidence type="ECO:0000256" key="10">
    <source>
        <dbReference type="ARBA" id="ARBA00023136"/>
    </source>
</evidence>
<dbReference type="GeneID" id="28987813"/>
<sequence>MKLLPIMVAGVSFLPLRRAEHAVVAEDIASLLGITEEVATDVLGRGVIHRVIASGCHAKTVRHIHSTAAASDQFGLDESQITDLAISFTLCSMASALQKVPQECEPWDTTYTTHPGEDSAVRHPKEKERRRGRCLAVLHRSPQDWATFNTYFSDSTQLWLALTHQRHIELAQELYTNATQEKIALLQLLHRKAEASFATDAERDRRVEEQLTVSSAASKCSVAKACLSTNPSHSHNWSFRNWRTWSSASTLRKQNSTILWNPSRRVNASFGTKRHNT</sequence>
<evidence type="ECO:0000256" key="4">
    <source>
        <dbReference type="ARBA" id="ARBA00010473"/>
    </source>
</evidence>
<keyword evidence="11" id="KW-0325">Glycoprotein</keyword>
<evidence type="ECO:0000256" key="3">
    <source>
        <dbReference type="ARBA" id="ARBA00004586"/>
    </source>
</evidence>
<keyword evidence="8" id="KW-0256">Endoplasmic reticulum</keyword>
<dbReference type="PANTHER" id="PTHR28012:SF1">
    <property type="entry name" value="NUCLEAR FUSION PROTEIN KAR5"/>
    <property type="match status" value="1"/>
</dbReference>
<proteinExistence type="inferred from homology"/>
<organism evidence="14 15">
    <name type="scientific">Cutaneotrichosporon oleaginosum</name>
    <dbReference type="NCBI Taxonomy" id="879819"/>
    <lineage>
        <taxon>Eukaryota</taxon>
        <taxon>Fungi</taxon>
        <taxon>Dikarya</taxon>
        <taxon>Basidiomycota</taxon>
        <taxon>Agaricomycotina</taxon>
        <taxon>Tremellomycetes</taxon>
        <taxon>Trichosporonales</taxon>
        <taxon>Trichosporonaceae</taxon>
        <taxon>Cutaneotrichosporon</taxon>
    </lineage>
</organism>
<evidence type="ECO:0000256" key="11">
    <source>
        <dbReference type="ARBA" id="ARBA00023180"/>
    </source>
</evidence>
<comment type="function">
    <text evidence="1">Required for nuclear membrane fusion during karyogamy.</text>
</comment>
<dbReference type="InterPro" id="IPR007292">
    <property type="entry name" value="Nuclear_fusion_Kar5"/>
</dbReference>
<dbReference type="GO" id="GO:0048288">
    <property type="term" value="P:nuclear membrane fusion involved in karyogamy"/>
    <property type="evidence" value="ECO:0007669"/>
    <property type="project" value="InterPro"/>
</dbReference>
<keyword evidence="15" id="KW-1185">Reference proteome</keyword>
<dbReference type="GO" id="GO:0000742">
    <property type="term" value="P:karyogamy involved in conjugation with cellular fusion"/>
    <property type="evidence" value="ECO:0007669"/>
    <property type="project" value="InterPro"/>
</dbReference>
<dbReference type="Proteomes" id="UP000053611">
    <property type="component" value="Unassembled WGS sequence"/>
</dbReference>
<evidence type="ECO:0000256" key="1">
    <source>
        <dbReference type="ARBA" id="ARBA00003389"/>
    </source>
</evidence>
<comment type="subcellular location">
    <subcellularLocation>
        <location evidence="3">Endoplasmic reticulum membrane</location>
    </subcellularLocation>
    <subcellularLocation>
        <location evidence="2">Nucleus membrane</location>
    </subcellularLocation>
</comment>
<keyword evidence="5" id="KW-0415">Karyogamy</keyword>
<evidence type="ECO:0000256" key="6">
    <source>
        <dbReference type="ARBA" id="ARBA00022692"/>
    </source>
</evidence>
<name>A0A0J1B716_9TREE</name>
<dbReference type="GO" id="GO:0031965">
    <property type="term" value="C:nuclear membrane"/>
    <property type="evidence" value="ECO:0007669"/>
    <property type="project" value="UniProtKB-SubCell"/>
</dbReference>
<dbReference type="AlphaFoldDB" id="A0A0J1B716"/>
<evidence type="ECO:0000256" key="7">
    <source>
        <dbReference type="ARBA" id="ARBA00022729"/>
    </source>
</evidence>
<dbReference type="OrthoDB" id="5311848at2759"/>
<keyword evidence="10" id="KW-0472">Membrane</keyword>
<dbReference type="RefSeq" id="XP_018280005.1">
    <property type="nucleotide sequence ID" value="XM_018427210.1"/>
</dbReference>
<accession>A0A0J1B716</accession>
<dbReference type="PANTHER" id="PTHR28012">
    <property type="entry name" value="NUCLEAR FUSION PROTEIN KAR5"/>
    <property type="match status" value="1"/>
</dbReference>